<feature type="compositionally biased region" description="Basic and acidic residues" evidence="1">
    <location>
        <begin position="1081"/>
        <end position="1094"/>
    </location>
</feature>
<feature type="compositionally biased region" description="Basic and acidic residues" evidence="1">
    <location>
        <begin position="807"/>
        <end position="822"/>
    </location>
</feature>
<feature type="region of interest" description="Disordered" evidence="1">
    <location>
        <begin position="654"/>
        <end position="687"/>
    </location>
</feature>
<organism evidence="2 3">
    <name type="scientific">Acropora cervicornis</name>
    <name type="common">Staghorn coral</name>
    <dbReference type="NCBI Taxonomy" id="6130"/>
    <lineage>
        <taxon>Eukaryota</taxon>
        <taxon>Metazoa</taxon>
        <taxon>Cnidaria</taxon>
        <taxon>Anthozoa</taxon>
        <taxon>Hexacorallia</taxon>
        <taxon>Scleractinia</taxon>
        <taxon>Astrocoeniina</taxon>
        <taxon>Acroporidae</taxon>
        <taxon>Acropora</taxon>
    </lineage>
</organism>
<feature type="region of interest" description="Disordered" evidence="1">
    <location>
        <begin position="275"/>
        <end position="327"/>
    </location>
</feature>
<feature type="compositionally biased region" description="Low complexity" evidence="1">
    <location>
        <begin position="452"/>
        <end position="466"/>
    </location>
</feature>
<feature type="compositionally biased region" description="Polar residues" evidence="1">
    <location>
        <begin position="538"/>
        <end position="549"/>
    </location>
</feature>
<feature type="region of interest" description="Disordered" evidence="1">
    <location>
        <begin position="1488"/>
        <end position="1521"/>
    </location>
</feature>
<dbReference type="EMBL" id="JARQWQ010000003">
    <property type="protein sequence ID" value="KAK2573070.1"/>
    <property type="molecule type" value="Genomic_DNA"/>
</dbReference>
<dbReference type="Proteomes" id="UP001249851">
    <property type="component" value="Unassembled WGS sequence"/>
</dbReference>
<protein>
    <submittedName>
        <fullName evidence="2">Uncharacterized protein</fullName>
    </submittedName>
</protein>
<feature type="compositionally biased region" description="Basic and acidic residues" evidence="1">
    <location>
        <begin position="1258"/>
        <end position="1267"/>
    </location>
</feature>
<reference evidence="2" key="1">
    <citation type="journal article" date="2023" name="G3 (Bethesda)">
        <title>Whole genome assembly and annotation of the endangered Caribbean coral Acropora cervicornis.</title>
        <authorList>
            <person name="Selwyn J.D."/>
            <person name="Vollmer S.V."/>
        </authorList>
    </citation>
    <scope>NUCLEOTIDE SEQUENCE</scope>
    <source>
        <strain evidence="2">K2</strain>
    </source>
</reference>
<gene>
    <name evidence="2" type="ORF">P5673_002102</name>
</gene>
<reference evidence="2" key="2">
    <citation type="journal article" date="2023" name="Science">
        <title>Genomic signatures of disease resistance in endangered staghorn corals.</title>
        <authorList>
            <person name="Vollmer S.V."/>
            <person name="Selwyn J.D."/>
            <person name="Despard B.A."/>
            <person name="Roesel C.L."/>
        </authorList>
    </citation>
    <scope>NUCLEOTIDE SEQUENCE</scope>
    <source>
        <strain evidence="2">K2</strain>
    </source>
</reference>
<dbReference type="InterPro" id="IPR031440">
    <property type="entry name" value="DUF4670"/>
</dbReference>
<proteinExistence type="predicted"/>
<feature type="compositionally biased region" description="Basic and acidic residues" evidence="1">
    <location>
        <begin position="1162"/>
        <end position="1172"/>
    </location>
</feature>
<feature type="compositionally biased region" description="Basic and acidic residues" evidence="1">
    <location>
        <begin position="833"/>
        <end position="851"/>
    </location>
</feature>
<comment type="caution">
    <text evidence="2">The sequence shown here is derived from an EMBL/GenBank/DDBJ whole genome shotgun (WGS) entry which is preliminary data.</text>
</comment>
<name>A0AAD9R578_ACRCE</name>
<feature type="compositionally biased region" description="Polar residues" evidence="1">
    <location>
        <begin position="772"/>
        <end position="792"/>
    </location>
</feature>
<feature type="region of interest" description="Disordered" evidence="1">
    <location>
        <begin position="715"/>
        <end position="936"/>
    </location>
</feature>
<accession>A0AAD9R578</accession>
<feature type="region of interest" description="Disordered" evidence="1">
    <location>
        <begin position="971"/>
        <end position="1002"/>
    </location>
</feature>
<feature type="compositionally biased region" description="Basic residues" evidence="1">
    <location>
        <begin position="1173"/>
        <end position="1182"/>
    </location>
</feature>
<feature type="region of interest" description="Disordered" evidence="1">
    <location>
        <begin position="1014"/>
        <end position="1114"/>
    </location>
</feature>
<evidence type="ECO:0000313" key="3">
    <source>
        <dbReference type="Proteomes" id="UP001249851"/>
    </source>
</evidence>
<feature type="compositionally biased region" description="Polar residues" evidence="1">
    <location>
        <begin position="1015"/>
        <end position="1025"/>
    </location>
</feature>
<sequence>MFSPLARGIASWEGDVDCEDYSDQKRVPIAPLLPQLSNQVPLSARTKSVKSNGSYVLDDGQLFLPRTFVTRKGAILLFTPSDVLCNHGNGDSHFTKENLYEAGLKLRTLGNLTNSVLEFGKEDEEVLEDISDNPQQLLEKTIQQKRNKTLFLRFLHDLDSDNLTADKQVQPGADPDYYLEELKKSRRFRSPTQAMKMSHTTSTYSQFLEDDNEISGIIEDYLKCNRPGWRSQDKQHLEHGVVSTDHMPDISAEGYQPSDDFTNFFSPKSSHINLNHSTLSPSMPSMSSSSLQENEDWTPRPKTAPIPPTLESPRANPRITSAKPPPAVRALGSTPSHLDEIIDADVGFGRHHWRKLSRSPSPSFHLVSSRGATPECRERFQFLASPDNKNEEWNSTSLVIEEEDEVFLLDNRVGSGKKPCRPSSAGSRQRGKEEKSPVQRTVSSAGAANTDSRVSPRSSRSASLSSISYSNNRTISALSRDQERLNTLLPDLETSLRDENSPTWPGISTDFSRLQDDSVDDVYKNLESHSLRDDPETRTASPSRDSLVSASHDRVISPLRDDSVSRSLDRGDLPLRESQVHSPSPPPRTPSATSRFASVCTRSPSVHSREANEGRSPVSSASSLAANCQSERVFKATSEYEERKFSISSRAAVSRQSDISSEENRVESDTRTPSAKAIGKNPGTEPTIESEAGLYQMTDLIDQSQSVLEGLHEDQLTEEEKYDQEFTGTNDGARESEPEAKNEIDGNDSIVTIRELHVSSPGLSPEDEFLPSGNTTEDFSMQETPSNPSAQDEQQHEAPAIEEVCEDEAKMSVHHSEPRESETSPIPTIPGEAGDREDLIEESDGRPKEAPIADVDSGDVLGSGLGRSSSNIDAINPGGTDGSPSLAEEMRLNTLGETTSPAQIKPDQIVDKEPLRETELEVSKKVSDGRPPSPYKELIDIEKSRSSSAIAEEGENIPVDVGEAVRAYMESGKEPKIRARSARSGRGSETGKEEIEIDTDLTEKTSVSDIEVAESVTSLSASSKTQGKDTAVTKRIKSQASNFSGKPIETTTKDKDGGRKGEFKPEVPRTSLIKGDYNVKNVKEPTDEEREARRKMVTSLLSKQEAPKRGKLELEGIGKEGEDIESVSEGLVTRTRSVVAEKEKADLSDLAALVSRNKAPSKFKEKKPESKKKSGKFSKAGKKKIEIDPNNIDFEAFNTPEMLEGMDDELRHFVQEQSKSGVTSGTAKEQTGVSVDVMEEKKQDSMQTLEVPQLAKKVSSEQKDAHAPSKPKKPSKKEQAKIRADQRKLEKKRKEEEKKLKEEEMRLLKEREEEAAKVKAEAEEKQRNIEEEKLKRLAEEDEARKQELEALEKLKEAKKKAREEREARRAAEAERRRIEVQKKREEKKKREEELKEREKELEQQRMNHEKRMAEIEEARRRKEEVERLEEEQRREEERLLALQDEEEERRLEEEKIREAEEELRRIQEEREYREEMRKIAEMREAKLRQEEEERQRREEEERQRMEEERRKREEEEIKRNREEQKRIEMARRLEALARMRAAEVAARRKALLLKRREVNVERMQNLKNTRCAQHISRAFVFTYYVNIPRKVWEVPIGFNKKKRGYGAPRRKPAPPKSS</sequence>
<feature type="region of interest" description="Disordered" evidence="1">
    <location>
        <begin position="410"/>
        <end position="466"/>
    </location>
</feature>
<feature type="compositionally biased region" description="Basic and acidic residues" evidence="1">
    <location>
        <begin position="732"/>
        <end position="744"/>
    </location>
</feature>
<keyword evidence="3" id="KW-1185">Reference proteome</keyword>
<evidence type="ECO:0000256" key="1">
    <source>
        <dbReference type="SAM" id="MobiDB-lite"/>
    </source>
</evidence>
<feature type="region of interest" description="Disordered" evidence="1">
    <location>
        <begin position="1356"/>
        <end position="1434"/>
    </location>
</feature>
<feature type="region of interest" description="Disordered" evidence="1">
    <location>
        <begin position="1208"/>
        <end position="1343"/>
    </location>
</feature>
<feature type="compositionally biased region" description="Low complexity" evidence="1">
    <location>
        <begin position="280"/>
        <end position="290"/>
    </location>
</feature>
<feature type="compositionally biased region" description="Basic and acidic residues" evidence="1">
    <location>
        <begin position="551"/>
        <end position="579"/>
    </location>
</feature>
<feature type="region of interest" description="Disordered" evidence="1">
    <location>
        <begin position="491"/>
        <end position="512"/>
    </location>
</feature>
<feature type="region of interest" description="Disordered" evidence="1">
    <location>
        <begin position="1155"/>
        <end position="1185"/>
    </location>
</feature>
<feature type="compositionally biased region" description="Basic and acidic residues" evidence="1">
    <location>
        <begin position="1105"/>
        <end position="1114"/>
    </location>
</feature>
<evidence type="ECO:0000313" key="2">
    <source>
        <dbReference type="EMBL" id="KAK2573070.1"/>
    </source>
</evidence>
<feature type="compositionally biased region" description="Basic and acidic residues" evidence="1">
    <location>
        <begin position="527"/>
        <end position="537"/>
    </location>
</feature>
<feature type="compositionally biased region" description="Polar residues" evidence="1">
    <location>
        <begin position="1215"/>
        <end position="1233"/>
    </location>
</feature>
<feature type="compositionally biased region" description="Basic and acidic residues" evidence="1">
    <location>
        <begin position="908"/>
        <end position="928"/>
    </location>
</feature>
<dbReference type="PANTHER" id="PTHR21937">
    <property type="entry name" value="CCDC66 DOMAIN-CONTAINING PROTEIN"/>
    <property type="match status" value="1"/>
</dbReference>
<feature type="compositionally biased region" description="Basic and acidic residues" evidence="1">
    <location>
        <begin position="1051"/>
        <end position="1067"/>
    </location>
</feature>
<feature type="compositionally biased region" description="Basic and acidic residues" evidence="1">
    <location>
        <begin position="1276"/>
        <end position="1343"/>
    </location>
</feature>
<dbReference type="PANTHER" id="PTHR21937:SF6">
    <property type="entry name" value="CCDC66 DOMAIN-CONTAINING PROTEIN"/>
    <property type="match status" value="1"/>
</dbReference>
<feature type="compositionally biased region" description="Polar residues" evidence="1">
    <location>
        <begin position="438"/>
        <end position="451"/>
    </location>
</feature>
<feature type="region of interest" description="Disordered" evidence="1">
    <location>
        <begin position="527"/>
        <end position="625"/>
    </location>
</feature>